<protein>
    <submittedName>
        <fullName evidence="1">Uncharacterized protein</fullName>
    </submittedName>
</protein>
<accession>A0A1H2XSI9</accession>
<dbReference type="AlphaFoldDB" id="A0A1H2XSI9"/>
<dbReference type="OrthoDB" id="9813965at2"/>
<keyword evidence="2" id="KW-1185">Reference proteome</keyword>
<dbReference type="Proteomes" id="UP000198534">
    <property type="component" value="Unassembled WGS sequence"/>
</dbReference>
<dbReference type="Gene3D" id="3.30.70.100">
    <property type="match status" value="1"/>
</dbReference>
<dbReference type="InterPro" id="IPR036163">
    <property type="entry name" value="HMA_dom_sf"/>
</dbReference>
<evidence type="ECO:0000313" key="2">
    <source>
        <dbReference type="Proteomes" id="UP000198534"/>
    </source>
</evidence>
<dbReference type="STRING" id="1048340.SAMN05444487_10842"/>
<organism evidence="1 2">
    <name type="scientific">Marininema mesophilum</name>
    <dbReference type="NCBI Taxonomy" id="1048340"/>
    <lineage>
        <taxon>Bacteria</taxon>
        <taxon>Bacillati</taxon>
        <taxon>Bacillota</taxon>
        <taxon>Bacilli</taxon>
        <taxon>Bacillales</taxon>
        <taxon>Thermoactinomycetaceae</taxon>
        <taxon>Marininema</taxon>
    </lineage>
</organism>
<dbReference type="GO" id="GO:0046872">
    <property type="term" value="F:metal ion binding"/>
    <property type="evidence" value="ECO:0007669"/>
    <property type="project" value="InterPro"/>
</dbReference>
<dbReference type="RefSeq" id="WP_091739579.1">
    <property type="nucleotide sequence ID" value="NZ_FNNQ01000008.1"/>
</dbReference>
<sequence>MRQAKLVVSGLQGEESIEVLQEALARIGVEGQVDLTTGSVEVAFDETDLTLEEINQVITGQGYEVM</sequence>
<proteinExistence type="predicted"/>
<reference evidence="1 2" key="1">
    <citation type="submission" date="2016-10" db="EMBL/GenBank/DDBJ databases">
        <authorList>
            <person name="de Groot N.N."/>
        </authorList>
    </citation>
    <scope>NUCLEOTIDE SEQUENCE [LARGE SCALE GENOMIC DNA]</scope>
    <source>
        <strain evidence="1 2">DSM 45610</strain>
    </source>
</reference>
<evidence type="ECO:0000313" key="1">
    <source>
        <dbReference type="EMBL" id="SDW95781.1"/>
    </source>
</evidence>
<dbReference type="SUPFAM" id="SSF55008">
    <property type="entry name" value="HMA, heavy metal-associated domain"/>
    <property type="match status" value="1"/>
</dbReference>
<name>A0A1H2XSI9_9BACL</name>
<gene>
    <name evidence="1" type="ORF">SAMN05444487_10842</name>
</gene>
<dbReference type="EMBL" id="FNNQ01000008">
    <property type="protein sequence ID" value="SDW95781.1"/>
    <property type="molecule type" value="Genomic_DNA"/>
</dbReference>